<dbReference type="InterPro" id="IPR056124">
    <property type="entry name" value="DUF7707"/>
</dbReference>
<evidence type="ECO:0000313" key="5">
    <source>
        <dbReference type="Proteomes" id="UP000001699"/>
    </source>
</evidence>
<evidence type="ECO:0000256" key="2">
    <source>
        <dbReference type="SAM" id="SignalP"/>
    </source>
</evidence>
<feature type="region of interest" description="Disordered" evidence="1">
    <location>
        <begin position="148"/>
        <end position="187"/>
    </location>
</feature>
<evidence type="ECO:0000313" key="4">
    <source>
        <dbReference type="EMBL" id="EDP48236.1"/>
    </source>
</evidence>
<reference evidence="4 5" key="1">
    <citation type="journal article" date="2008" name="PLoS Genet.">
        <title>Genomic islands in the pathogenic filamentous fungus Aspergillus fumigatus.</title>
        <authorList>
            <person name="Fedorova N.D."/>
            <person name="Khaldi N."/>
            <person name="Joardar V.S."/>
            <person name="Maiti R."/>
            <person name="Amedeo P."/>
            <person name="Anderson M.J."/>
            <person name="Crabtree J."/>
            <person name="Silva J.C."/>
            <person name="Badger J.H."/>
            <person name="Albarraq A."/>
            <person name="Angiuoli S."/>
            <person name="Bussey H."/>
            <person name="Bowyer P."/>
            <person name="Cotty P.J."/>
            <person name="Dyer P.S."/>
            <person name="Egan A."/>
            <person name="Galens K."/>
            <person name="Fraser-Liggett C.M."/>
            <person name="Haas B.J."/>
            <person name="Inman J.M."/>
            <person name="Kent R."/>
            <person name="Lemieux S."/>
            <person name="Malavazi I."/>
            <person name="Orvis J."/>
            <person name="Roemer T."/>
            <person name="Ronning C.M."/>
            <person name="Sundaram J.P."/>
            <person name="Sutton G."/>
            <person name="Turner G."/>
            <person name="Venter J.C."/>
            <person name="White O.R."/>
            <person name="Whitty B.R."/>
            <person name="Youngman P."/>
            <person name="Wolfe K.H."/>
            <person name="Goldman G.H."/>
            <person name="Wortman J.R."/>
            <person name="Jiang B."/>
            <person name="Denning D.W."/>
            <person name="Nierman W.C."/>
        </authorList>
    </citation>
    <scope>NUCLEOTIDE SEQUENCE [LARGE SCALE GENOMIC DNA]</scope>
    <source>
        <strain evidence="5">CBS 144.89 / FGSC A1163 / CEA10</strain>
    </source>
</reference>
<dbReference type="EMBL" id="DS499601">
    <property type="protein sequence ID" value="EDP48236.1"/>
    <property type="molecule type" value="Genomic_DNA"/>
</dbReference>
<dbReference type="PhylomeDB" id="B0YCA5"/>
<dbReference type="OrthoDB" id="2121879at2759"/>
<dbReference type="PANTHER" id="PTHR38118">
    <property type="entry name" value="ANCHORED CELL WALL PROTEIN 11-RELATED"/>
    <property type="match status" value="1"/>
</dbReference>
<feature type="signal peptide" evidence="2">
    <location>
        <begin position="1"/>
        <end position="19"/>
    </location>
</feature>
<feature type="chain" id="PRO_5002758405" description="DUF7707 domain-containing protein" evidence="2">
    <location>
        <begin position="20"/>
        <end position="220"/>
    </location>
</feature>
<feature type="domain" description="DUF7707" evidence="3">
    <location>
        <begin position="84"/>
        <end position="146"/>
    </location>
</feature>
<dbReference type="PANTHER" id="PTHR38118:SF4">
    <property type="match status" value="1"/>
</dbReference>
<dbReference type="HOGENOM" id="CLU_084512_1_0_1"/>
<dbReference type="AlphaFoldDB" id="B0YCA5"/>
<keyword evidence="5" id="KW-1185">Reference proteome</keyword>
<feature type="domain" description="DUF7707" evidence="3">
    <location>
        <begin position="28"/>
        <end position="65"/>
    </location>
</feature>
<evidence type="ECO:0000259" key="3">
    <source>
        <dbReference type="Pfam" id="PF24808"/>
    </source>
</evidence>
<evidence type="ECO:0000256" key="1">
    <source>
        <dbReference type="SAM" id="MobiDB-lite"/>
    </source>
</evidence>
<organism evidence="4 5">
    <name type="scientific">Aspergillus fumigatus (strain CBS 144.89 / FGSC A1163 / CEA10)</name>
    <name type="common">Neosartorya fumigata</name>
    <dbReference type="NCBI Taxonomy" id="451804"/>
    <lineage>
        <taxon>Eukaryota</taxon>
        <taxon>Fungi</taxon>
        <taxon>Dikarya</taxon>
        <taxon>Ascomycota</taxon>
        <taxon>Pezizomycotina</taxon>
        <taxon>Eurotiomycetes</taxon>
        <taxon>Eurotiomycetidae</taxon>
        <taxon>Eurotiales</taxon>
        <taxon>Aspergillaceae</taxon>
        <taxon>Aspergillus</taxon>
        <taxon>Aspergillus subgen. Fumigati</taxon>
    </lineage>
</organism>
<dbReference type="Pfam" id="PF24808">
    <property type="entry name" value="DUF7707"/>
    <property type="match status" value="2"/>
</dbReference>
<sequence>MRSIAIALSTLVAAAAAAANNYTFPAGFNIALVSSTDKASWCLAERNTCPSICGGIADRNSCDSVCFELKEPTVLTAHRTNAINEQDTLEFSCVCSNGTEADVSPYMQTIPFFVCQETYKQCIAASSTQDQDEKCTAAQKECGTLNATASSTSSSTTTSSAISTATESATGNQAESTATATATASSSATTETSNAAIRLVGEHATGVMATVLFFAARLLL</sequence>
<name>B0YCA5_ASPFC</name>
<accession>B0YCA5</accession>
<keyword evidence="2" id="KW-0732">Signal</keyword>
<proteinExistence type="predicted"/>
<protein>
    <recommendedName>
        <fullName evidence="3">DUF7707 domain-containing protein</fullName>
    </recommendedName>
</protein>
<gene>
    <name evidence="4" type="ORF">AFUB_089500</name>
</gene>
<dbReference type="Proteomes" id="UP000001699">
    <property type="component" value="Unassembled WGS sequence"/>
</dbReference>